<dbReference type="AlphaFoldDB" id="A0AAW9NGK4"/>
<name>A0AAW9NGK4_9BACI</name>
<gene>
    <name evidence="1" type="ORF">P4706_19765</name>
</gene>
<dbReference type="EMBL" id="JARNBH010000019">
    <property type="protein sequence ID" value="MEC0275293.1"/>
    <property type="molecule type" value="Genomic_DNA"/>
</dbReference>
<keyword evidence="2" id="KW-1185">Reference proteome</keyword>
<dbReference type="PROSITE" id="PS51257">
    <property type="entry name" value="PROKAR_LIPOPROTEIN"/>
    <property type="match status" value="1"/>
</dbReference>
<dbReference type="Proteomes" id="UP001307168">
    <property type="component" value="Unassembled WGS sequence"/>
</dbReference>
<evidence type="ECO:0008006" key="3">
    <source>
        <dbReference type="Google" id="ProtNLM"/>
    </source>
</evidence>
<proteinExistence type="predicted"/>
<accession>A0AAW9NGK4</accession>
<evidence type="ECO:0000313" key="1">
    <source>
        <dbReference type="EMBL" id="MEC0275293.1"/>
    </source>
</evidence>
<dbReference type="RefSeq" id="WP_367407505.1">
    <property type="nucleotide sequence ID" value="NZ_JARNBH010000019.1"/>
</dbReference>
<comment type="caution">
    <text evidence="1">The sequence shown here is derived from an EMBL/GenBank/DDBJ whole genome shotgun (WGS) entry which is preliminary data.</text>
</comment>
<organism evidence="1 2">
    <name type="scientific">Peribacillus castrilensis</name>
    <dbReference type="NCBI Taxonomy" id="2897690"/>
    <lineage>
        <taxon>Bacteria</taxon>
        <taxon>Bacillati</taxon>
        <taxon>Bacillota</taxon>
        <taxon>Bacilli</taxon>
        <taxon>Bacillales</taxon>
        <taxon>Bacillaceae</taxon>
        <taxon>Peribacillus</taxon>
    </lineage>
</organism>
<evidence type="ECO:0000313" key="2">
    <source>
        <dbReference type="Proteomes" id="UP001307168"/>
    </source>
</evidence>
<sequence>MLNSRVNMPNKRGGKIINKKLILVSLVFMFLTACSNTPKDPEIFSTNKKEKEIESLIFKELDKQKVDVVVAYGISTETNSVNLGIRTSKGDFDSTKQNLEKIVNETLTKNGIEDLAVNIKKK</sequence>
<protein>
    <recommendedName>
        <fullName evidence="3">Sporulation lipoprotein YhcN/YlaJ (Spore_YhcN_YlaJ)</fullName>
    </recommendedName>
</protein>
<reference evidence="1 2" key="1">
    <citation type="submission" date="2023-03" db="EMBL/GenBank/DDBJ databases">
        <title>Bacillus Genome Sequencing.</title>
        <authorList>
            <person name="Dunlap C."/>
        </authorList>
    </citation>
    <scope>NUCLEOTIDE SEQUENCE [LARGE SCALE GENOMIC DNA]</scope>
    <source>
        <strain evidence="1 2">B-41290</strain>
    </source>
</reference>